<sequence length="463" mass="51244">MIDEFIHNYEMESLSLGITARKDVIDQVSAFFPRDAQARGIAGMFRTSEVLAARWREEKEANGDENEDESEANDWHLVIAGNSKECFRNRFRNIHMVALANAILKTKLSGIRELNLCYNHLGEEHEGADDEHDKEDEHGLHERKYLLDAAPYLERLLQTTAMYTSTIEELNLSGNRLGGESCRLLCASLANNTTLRRLNLNGNPLRVAGGHAIAALLASWESRLEELSIGNTEMETENLIAIASALRSNDTLTSLNLDNPVVKTKEEEAIQHIGKMLQVNETLRSISLCKHHLTDDGAQVLAERLLDNHTLQCLILRANQIGSTGASALAALILNHDALAQFDLSANRIGDVGAASFAQVLARNSSNLSVLSLCSTYLTNDGLAMIAEACLHPQDPKVNRLRSLLLWGNDFGPTSSQLLFELCEGRFQDHDVETDFLPRVVGDHVHVAHKDCLRAAPFASPKR</sequence>
<dbReference type="EMBL" id="GL376625">
    <property type="status" value="NOT_ANNOTATED_CDS"/>
    <property type="molecule type" value="Genomic_DNA"/>
</dbReference>
<dbReference type="Proteomes" id="UP000019132">
    <property type="component" value="Unassembled WGS sequence"/>
</dbReference>
<dbReference type="OMA" id="GANCITM"/>
<keyword evidence="1" id="KW-0677">Repeat</keyword>
<proteinExistence type="predicted"/>
<dbReference type="Pfam" id="PF13516">
    <property type="entry name" value="LRR_6"/>
    <property type="match status" value="5"/>
</dbReference>
<protein>
    <submittedName>
        <fullName evidence="2">Uncharacterized protein</fullName>
    </submittedName>
</protein>
<name>K3WM14_GLOUD</name>
<dbReference type="InterPro" id="IPR001611">
    <property type="entry name" value="Leu-rich_rpt"/>
</dbReference>
<reference evidence="3" key="1">
    <citation type="journal article" date="2010" name="Genome Biol.">
        <title>Genome sequence of the necrotrophic plant pathogen Pythium ultimum reveals original pathogenicity mechanisms and effector repertoire.</title>
        <authorList>
            <person name="Levesque C.A."/>
            <person name="Brouwer H."/>
            <person name="Cano L."/>
            <person name="Hamilton J.P."/>
            <person name="Holt C."/>
            <person name="Huitema E."/>
            <person name="Raffaele S."/>
            <person name="Robideau G.P."/>
            <person name="Thines M."/>
            <person name="Win J."/>
            <person name="Zerillo M.M."/>
            <person name="Beakes G.W."/>
            <person name="Boore J.L."/>
            <person name="Busam D."/>
            <person name="Dumas B."/>
            <person name="Ferriera S."/>
            <person name="Fuerstenberg S.I."/>
            <person name="Gachon C.M."/>
            <person name="Gaulin E."/>
            <person name="Govers F."/>
            <person name="Grenville-Briggs L."/>
            <person name="Horner N."/>
            <person name="Hostetler J."/>
            <person name="Jiang R.H."/>
            <person name="Johnson J."/>
            <person name="Krajaejun T."/>
            <person name="Lin H."/>
            <person name="Meijer H.J."/>
            <person name="Moore B."/>
            <person name="Morris P."/>
            <person name="Phuntmart V."/>
            <person name="Puiu D."/>
            <person name="Shetty J."/>
            <person name="Stajich J.E."/>
            <person name="Tripathy S."/>
            <person name="Wawra S."/>
            <person name="van West P."/>
            <person name="Whitty B.R."/>
            <person name="Coutinho P.M."/>
            <person name="Henrissat B."/>
            <person name="Martin F."/>
            <person name="Thomas P.D."/>
            <person name="Tyler B.M."/>
            <person name="De Vries R.P."/>
            <person name="Kamoun S."/>
            <person name="Yandell M."/>
            <person name="Tisserat N."/>
            <person name="Buell C.R."/>
        </authorList>
    </citation>
    <scope>NUCLEOTIDE SEQUENCE</scope>
    <source>
        <strain evidence="3">DAOM:BR144</strain>
    </source>
</reference>
<accession>K3WM14</accession>
<dbReference type="VEuPathDB" id="FungiDB:PYU1_G005994"/>
<dbReference type="PANTHER" id="PTHR24111">
    <property type="entry name" value="LEUCINE-RICH REPEAT-CONTAINING PROTEIN 34"/>
    <property type="match status" value="1"/>
</dbReference>
<dbReference type="AlphaFoldDB" id="K3WM14"/>
<dbReference type="EnsemblProtists" id="PYU1_T006006">
    <property type="protein sequence ID" value="PYU1_T006006"/>
    <property type="gene ID" value="PYU1_G005994"/>
</dbReference>
<dbReference type="SUPFAM" id="SSF52047">
    <property type="entry name" value="RNI-like"/>
    <property type="match status" value="1"/>
</dbReference>
<organism evidence="2 3">
    <name type="scientific">Globisporangium ultimum (strain ATCC 200006 / CBS 805.95 / DAOM BR144)</name>
    <name type="common">Pythium ultimum</name>
    <dbReference type="NCBI Taxonomy" id="431595"/>
    <lineage>
        <taxon>Eukaryota</taxon>
        <taxon>Sar</taxon>
        <taxon>Stramenopiles</taxon>
        <taxon>Oomycota</taxon>
        <taxon>Peronosporomycetes</taxon>
        <taxon>Pythiales</taxon>
        <taxon>Pythiaceae</taxon>
        <taxon>Globisporangium</taxon>
    </lineage>
</organism>
<dbReference type="InterPro" id="IPR032675">
    <property type="entry name" value="LRR_dom_sf"/>
</dbReference>
<dbReference type="STRING" id="431595.K3WM14"/>
<keyword evidence="3" id="KW-1185">Reference proteome</keyword>
<dbReference type="Gene3D" id="3.80.10.10">
    <property type="entry name" value="Ribonuclease Inhibitor"/>
    <property type="match status" value="2"/>
</dbReference>
<dbReference type="SMART" id="SM00368">
    <property type="entry name" value="LRR_RI"/>
    <property type="match status" value="7"/>
</dbReference>
<evidence type="ECO:0000313" key="2">
    <source>
        <dbReference type="EnsemblProtists" id="PYU1_T006006"/>
    </source>
</evidence>
<reference evidence="3" key="2">
    <citation type="submission" date="2010-04" db="EMBL/GenBank/DDBJ databases">
        <authorList>
            <person name="Buell R."/>
            <person name="Hamilton J."/>
            <person name="Hostetler J."/>
        </authorList>
    </citation>
    <scope>NUCLEOTIDE SEQUENCE [LARGE SCALE GENOMIC DNA]</scope>
    <source>
        <strain evidence="3">DAOM:BR144</strain>
    </source>
</reference>
<evidence type="ECO:0000256" key="1">
    <source>
        <dbReference type="ARBA" id="ARBA00022737"/>
    </source>
</evidence>
<dbReference type="InParanoid" id="K3WM14"/>
<dbReference type="eggNOG" id="KOG4308">
    <property type="taxonomic scope" value="Eukaryota"/>
</dbReference>
<dbReference type="HOGENOM" id="CLU_583287_0_0_1"/>
<reference evidence="2" key="3">
    <citation type="submission" date="2015-02" db="UniProtKB">
        <authorList>
            <consortium name="EnsemblProtists"/>
        </authorList>
    </citation>
    <scope>IDENTIFICATION</scope>
    <source>
        <strain evidence="2">DAOM BR144</strain>
    </source>
</reference>
<dbReference type="InterPro" id="IPR052201">
    <property type="entry name" value="LRR-containing_regulator"/>
</dbReference>
<dbReference type="PANTHER" id="PTHR24111:SF0">
    <property type="entry name" value="LEUCINE-RICH REPEAT-CONTAINING PROTEIN"/>
    <property type="match status" value="1"/>
</dbReference>
<evidence type="ECO:0000313" key="3">
    <source>
        <dbReference type="Proteomes" id="UP000019132"/>
    </source>
</evidence>